<evidence type="ECO:0000256" key="11">
    <source>
        <dbReference type="PIRSR" id="PIRSR605002-2"/>
    </source>
</evidence>
<dbReference type="GO" id="GO:0016791">
    <property type="term" value="F:phosphatase activity"/>
    <property type="evidence" value="ECO:0007669"/>
    <property type="project" value="UniProtKB-ARBA"/>
</dbReference>
<dbReference type="GO" id="GO:0004615">
    <property type="term" value="F:phosphomannomutase activity"/>
    <property type="evidence" value="ECO:0007669"/>
    <property type="project" value="UniProtKB-EC"/>
</dbReference>
<evidence type="ECO:0000256" key="6">
    <source>
        <dbReference type="ARBA" id="ARBA00022490"/>
    </source>
</evidence>
<dbReference type="UniPathway" id="UPA00126">
    <property type="reaction ID" value="UER00424"/>
</dbReference>
<dbReference type="GO" id="GO:0009298">
    <property type="term" value="P:GDP-mannose biosynthetic process"/>
    <property type="evidence" value="ECO:0007669"/>
    <property type="project" value="UniProtKB-UniPathway"/>
</dbReference>
<keyword evidence="8 12" id="KW-0460">Magnesium</keyword>
<feature type="binding site" evidence="11">
    <location>
        <position position="136"/>
    </location>
    <ligand>
        <name>alpha-D-mannose 1-phosphate</name>
        <dbReference type="ChEBI" id="CHEBI:58409"/>
    </ligand>
</feature>
<evidence type="ECO:0000256" key="12">
    <source>
        <dbReference type="PIRSR" id="PIRSR605002-3"/>
    </source>
</evidence>
<feature type="binding site" evidence="12">
    <location>
        <position position="18"/>
    </location>
    <ligand>
        <name>Mg(2+)</name>
        <dbReference type="ChEBI" id="CHEBI:18420"/>
        <label>1</label>
    </ligand>
</feature>
<comment type="subunit">
    <text evidence="4">Homodimer.</text>
</comment>
<evidence type="ECO:0000256" key="8">
    <source>
        <dbReference type="ARBA" id="ARBA00022842"/>
    </source>
</evidence>
<evidence type="ECO:0000256" key="1">
    <source>
        <dbReference type="ARBA" id="ARBA00004496"/>
    </source>
</evidence>
<sequence>MKVSATQKFNKKELIVFDLDGTLIRTKSPMTQEMSRLLGRLLSVKKVAIIGGGKYGVFGSLFLDHLQVSKQLLGNLFLFPTTATSFYRYQRGWKNVYAIELSAEQRDRIKKTFQRVFHEISYVHPKKTYGQLIEDRRTQVTFSVFGQDIVAVLGHKGVLMKEKWKREHTDTKMKITKLMAKYLPELEVRAAGFTSIDVTKKGIDKAYGLGQIEKHLHIRIGEMLFIGDAIYPGGNDYAVVRTGVDYIKVEGPEETKKIIRSLLTQK</sequence>
<evidence type="ECO:0000256" key="3">
    <source>
        <dbReference type="ARBA" id="ARBA00009736"/>
    </source>
</evidence>
<keyword evidence="9" id="KW-0413">Isomerase</keyword>
<proteinExistence type="inferred from homology"/>
<keyword evidence="6" id="KW-0963">Cytoplasm</keyword>
<dbReference type="Pfam" id="PF08282">
    <property type="entry name" value="Hydrolase_3"/>
    <property type="match status" value="1"/>
</dbReference>
<comment type="caution">
    <text evidence="13">The sequence shown here is derived from an EMBL/GenBank/DDBJ whole genome shotgun (WGS) entry which is preliminary data.</text>
</comment>
<evidence type="ECO:0000256" key="4">
    <source>
        <dbReference type="ARBA" id="ARBA00011738"/>
    </source>
</evidence>
<comment type="cofactor">
    <cofactor evidence="12">
        <name>Mg(2+)</name>
        <dbReference type="ChEBI" id="CHEBI:18420"/>
    </cofactor>
</comment>
<dbReference type="EMBL" id="MFEO01000021">
    <property type="protein sequence ID" value="OGE89397.1"/>
    <property type="molecule type" value="Genomic_DNA"/>
</dbReference>
<evidence type="ECO:0000313" key="13">
    <source>
        <dbReference type="EMBL" id="OGE89397.1"/>
    </source>
</evidence>
<feature type="active site" description="Proton donor/acceptor" evidence="10">
    <location>
        <position position="20"/>
    </location>
</feature>
<evidence type="ECO:0000313" key="14">
    <source>
        <dbReference type="Proteomes" id="UP000178377"/>
    </source>
</evidence>
<feature type="active site" description="Nucleophile" evidence="10">
    <location>
        <position position="18"/>
    </location>
</feature>
<dbReference type="GO" id="GO:0005829">
    <property type="term" value="C:cytosol"/>
    <property type="evidence" value="ECO:0007669"/>
    <property type="project" value="TreeGrafter"/>
</dbReference>
<comment type="similarity">
    <text evidence="3">Belongs to the eukaryotic PMM family.</text>
</comment>
<evidence type="ECO:0000256" key="7">
    <source>
        <dbReference type="ARBA" id="ARBA00022723"/>
    </source>
</evidence>
<feature type="binding site" evidence="12">
    <location>
        <position position="228"/>
    </location>
    <ligand>
        <name>Mg(2+)</name>
        <dbReference type="ChEBI" id="CHEBI:18420"/>
        <label>1</label>
    </ligand>
</feature>
<dbReference type="NCBIfam" id="TIGR01484">
    <property type="entry name" value="HAD-SF-IIB"/>
    <property type="match status" value="1"/>
</dbReference>
<dbReference type="InterPro" id="IPR005002">
    <property type="entry name" value="PMM"/>
</dbReference>
<dbReference type="GO" id="GO:0006013">
    <property type="term" value="P:mannose metabolic process"/>
    <property type="evidence" value="ECO:0007669"/>
    <property type="project" value="TreeGrafter"/>
</dbReference>
<protein>
    <recommendedName>
        <fullName evidence="5">phosphomannomutase</fullName>
        <ecNumber evidence="5">5.4.2.8</ecNumber>
    </recommendedName>
</protein>
<dbReference type="GO" id="GO:0046872">
    <property type="term" value="F:metal ion binding"/>
    <property type="evidence" value="ECO:0007669"/>
    <property type="project" value="UniProtKB-KW"/>
</dbReference>
<dbReference type="STRING" id="1817828.A2722_00130"/>
<dbReference type="InterPro" id="IPR006379">
    <property type="entry name" value="HAD-SF_hydro_IIB"/>
</dbReference>
<comment type="pathway">
    <text evidence="2">Nucleotide-sugar biosynthesis; GDP-alpha-D-mannose biosynthesis; alpha-D-mannose 1-phosphate from D-fructose 6-phosphate: step 2/2.</text>
</comment>
<accession>A0A1F5PHL5</accession>
<dbReference type="InterPro" id="IPR023214">
    <property type="entry name" value="HAD_sf"/>
</dbReference>
<dbReference type="InterPro" id="IPR036412">
    <property type="entry name" value="HAD-like_sf"/>
</dbReference>
<dbReference type="Proteomes" id="UP000178377">
    <property type="component" value="Unassembled WGS sequence"/>
</dbReference>
<feature type="binding site" evidence="12">
    <location>
        <position position="20"/>
    </location>
    <ligand>
        <name>Mg(2+)</name>
        <dbReference type="ChEBI" id="CHEBI:18420"/>
        <label>1</label>
    </ligand>
</feature>
<dbReference type="Gene3D" id="3.30.1240.20">
    <property type="match status" value="1"/>
</dbReference>
<dbReference type="GO" id="GO:0006487">
    <property type="term" value="P:protein N-linked glycosylation"/>
    <property type="evidence" value="ECO:0007669"/>
    <property type="project" value="TreeGrafter"/>
</dbReference>
<reference evidence="13 14" key="1">
    <citation type="journal article" date="2016" name="Nat. Commun.">
        <title>Thousands of microbial genomes shed light on interconnected biogeochemical processes in an aquifer system.</title>
        <authorList>
            <person name="Anantharaman K."/>
            <person name="Brown C.T."/>
            <person name="Hug L.A."/>
            <person name="Sharon I."/>
            <person name="Castelle C.J."/>
            <person name="Probst A.J."/>
            <person name="Thomas B.C."/>
            <person name="Singh A."/>
            <person name="Wilkins M.J."/>
            <person name="Karaoz U."/>
            <person name="Brodie E.L."/>
            <person name="Williams K.H."/>
            <person name="Hubbard S.S."/>
            <person name="Banfield J.F."/>
        </authorList>
    </citation>
    <scope>NUCLEOTIDE SEQUENCE [LARGE SCALE GENOMIC DNA]</scope>
</reference>
<dbReference type="InterPro" id="IPR043169">
    <property type="entry name" value="PMM_cap"/>
</dbReference>
<comment type="subcellular location">
    <subcellularLocation>
        <location evidence="1">Cytoplasm</location>
    </subcellularLocation>
</comment>
<evidence type="ECO:0000256" key="9">
    <source>
        <dbReference type="ARBA" id="ARBA00023235"/>
    </source>
</evidence>
<dbReference type="Gene3D" id="3.40.50.1000">
    <property type="entry name" value="HAD superfamily/HAD-like"/>
    <property type="match status" value="1"/>
</dbReference>
<evidence type="ECO:0000256" key="10">
    <source>
        <dbReference type="PIRSR" id="PIRSR605002-1"/>
    </source>
</evidence>
<feature type="binding site" evidence="11">
    <location>
        <position position="197"/>
    </location>
    <ligand>
        <name>alpha-D-mannose 1-phosphate</name>
        <dbReference type="ChEBI" id="CHEBI:58409"/>
    </ligand>
</feature>
<dbReference type="SUPFAM" id="SSF56784">
    <property type="entry name" value="HAD-like"/>
    <property type="match status" value="1"/>
</dbReference>
<dbReference type="AlphaFoldDB" id="A0A1F5PHL5"/>
<organism evidence="13 14">
    <name type="scientific">Candidatus Doudnabacteria bacterium RIFCSPHIGHO2_01_FULL_50_11</name>
    <dbReference type="NCBI Taxonomy" id="1817828"/>
    <lineage>
        <taxon>Bacteria</taxon>
        <taxon>Candidatus Doudnaibacteriota</taxon>
    </lineage>
</organism>
<keyword evidence="7 12" id="KW-0479">Metal-binding</keyword>
<feature type="binding site" evidence="11">
    <location>
        <position position="195"/>
    </location>
    <ligand>
        <name>alpha-D-mannose 1-phosphate</name>
        <dbReference type="ChEBI" id="CHEBI:58409"/>
    </ligand>
</feature>
<evidence type="ECO:0000256" key="5">
    <source>
        <dbReference type="ARBA" id="ARBA00012730"/>
    </source>
</evidence>
<gene>
    <name evidence="13" type="ORF">A2722_00130</name>
</gene>
<dbReference type="EC" id="5.4.2.8" evidence="5"/>
<evidence type="ECO:0000256" key="2">
    <source>
        <dbReference type="ARBA" id="ARBA00004699"/>
    </source>
</evidence>
<dbReference type="PANTHER" id="PTHR10466">
    <property type="entry name" value="PHOSPHOMANNOMUTASE"/>
    <property type="match status" value="1"/>
</dbReference>
<name>A0A1F5PHL5_9BACT</name>
<dbReference type="PANTHER" id="PTHR10466:SF0">
    <property type="entry name" value="PHOSPHOMANNOMUTASE"/>
    <property type="match status" value="1"/>
</dbReference>